<name>A0ABQ7TQ83_PHRPL</name>
<dbReference type="EMBL" id="JAIPUX010000035">
    <property type="protein sequence ID" value="KAH0631652.1"/>
    <property type="molecule type" value="Genomic_DNA"/>
</dbReference>
<evidence type="ECO:0000256" key="1">
    <source>
        <dbReference type="SAM" id="MobiDB-lite"/>
    </source>
</evidence>
<reference evidence="3 4" key="1">
    <citation type="journal article" date="2022" name="Gigascience">
        <title>A chromosome-level genome assembly and annotation of the desert horned lizard, Phrynosoma platyrhinos, provides insight into chromosomal rearrangements among reptiles.</title>
        <authorList>
            <person name="Koochekian N."/>
            <person name="Ascanio A."/>
            <person name="Farleigh K."/>
            <person name="Card D.C."/>
            <person name="Schield D.R."/>
            <person name="Castoe T.A."/>
            <person name="Jezkova T."/>
        </authorList>
    </citation>
    <scope>NUCLEOTIDE SEQUENCE [LARGE SCALE GENOMIC DNA]</scope>
    <source>
        <strain evidence="3">NK-2021</strain>
    </source>
</reference>
<keyword evidence="2" id="KW-0812">Transmembrane</keyword>
<proteinExistence type="predicted"/>
<dbReference type="InterPro" id="IPR052659">
    <property type="entry name" value="Nectin/PVR"/>
</dbReference>
<comment type="caution">
    <text evidence="3">The sequence shown here is derived from an EMBL/GenBank/DDBJ whole genome shotgun (WGS) entry which is preliminary data.</text>
</comment>
<evidence type="ECO:0000313" key="3">
    <source>
        <dbReference type="EMBL" id="KAH0631652.1"/>
    </source>
</evidence>
<evidence type="ECO:0000256" key="2">
    <source>
        <dbReference type="SAM" id="Phobius"/>
    </source>
</evidence>
<gene>
    <name evidence="3" type="ORF">JD844_006088</name>
</gene>
<feature type="transmembrane region" description="Helical" evidence="2">
    <location>
        <begin position="61"/>
        <end position="82"/>
    </location>
</feature>
<dbReference type="PANTHER" id="PTHR47387:SF1">
    <property type="entry name" value="NECTIN-2"/>
    <property type="match status" value="1"/>
</dbReference>
<dbReference type="Proteomes" id="UP000826234">
    <property type="component" value="Unassembled WGS sequence"/>
</dbReference>
<keyword evidence="2" id="KW-0472">Membrane</keyword>
<evidence type="ECO:0000313" key="4">
    <source>
        <dbReference type="Proteomes" id="UP000826234"/>
    </source>
</evidence>
<sequence>MNTPSWQRKDVTGEASSFTPQTPKKGRAAVRLRRKGRKGSCTVCWPNDKPNMEGAGTTGGIIGGLIAGIVALAVVATGILICRQQQKNRMDHEEDDLEGPPAYKPPPPCQLSEETEPVPNPTEVENIPLKSSYFEPNATDGLFGGVVTTTMEEAPRYHELPTLEEREATSEASPNLEDDYLDQINPIYDGLTFPTMEEEAALTPMATDKAFVMSRAMYV</sequence>
<feature type="region of interest" description="Disordered" evidence="1">
    <location>
        <begin position="1"/>
        <end position="30"/>
    </location>
</feature>
<keyword evidence="4" id="KW-1185">Reference proteome</keyword>
<accession>A0ABQ7TQ83</accession>
<organism evidence="3 4">
    <name type="scientific">Phrynosoma platyrhinos</name>
    <name type="common">Desert horned lizard</name>
    <dbReference type="NCBI Taxonomy" id="52577"/>
    <lineage>
        <taxon>Eukaryota</taxon>
        <taxon>Metazoa</taxon>
        <taxon>Chordata</taxon>
        <taxon>Craniata</taxon>
        <taxon>Vertebrata</taxon>
        <taxon>Euteleostomi</taxon>
        <taxon>Lepidosauria</taxon>
        <taxon>Squamata</taxon>
        <taxon>Bifurcata</taxon>
        <taxon>Unidentata</taxon>
        <taxon>Episquamata</taxon>
        <taxon>Toxicofera</taxon>
        <taxon>Iguania</taxon>
        <taxon>Phrynosomatidae</taxon>
        <taxon>Phrynosomatinae</taxon>
        <taxon>Phrynosoma</taxon>
    </lineage>
</organism>
<feature type="region of interest" description="Disordered" evidence="1">
    <location>
        <begin position="90"/>
        <end position="120"/>
    </location>
</feature>
<protein>
    <submittedName>
        <fullName evidence="3">Uncharacterized protein</fullName>
    </submittedName>
</protein>
<keyword evidence="2" id="KW-1133">Transmembrane helix</keyword>
<dbReference type="PANTHER" id="PTHR47387">
    <property type="entry name" value="NECTIN-2"/>
    <property type="match status" value="1"/>
</dbReference>